<dbReference type="AlphaFoldDB" id="A0A0P8BHM3"/>
<dbReference type="Proteomes" id="UP000050421">
    <property type="component" value="Unassembled WGS sequence"/>
</dbReference>
<reference evidence="2 3" key="1">
    <citation type="submission" date="2015-09" db="EMBL/GenBank/DDBJ databases">
        <title>Identification and resolution of microdiversity through metagenomic sequencing of parallel consortia.</title>
        <authorList>
            <person name="Nelson W.C."/>
            <person name="Romine M.F."/>
            <person name="Lindemann S.R."/>
        </authorList>
    </citation>
    <scope>NUCLEOTIDE SEQUENCE [LARGE SCALE GENOMIC DNA]</scope>
    <source>
        <strain evidence="2">HL-49</strain>
    </source>
</reference>
<dbReference type="STRING" id="1305737.GCA_000526355_01526"/>
<protein>
    <submittedName>
        <fullName evidence="2">Uncharacterized protein</fullName>
    </submittedName>
</protein>
<keyword evidence="1" id="KW-0812">Transmembrane</keyword>
<name>A0A0P8BHM3_9BACT</name>
<comment type="caution">
    <text evidence="2">The sequence shown here is derived from an EMBL/GenBank/DDBJ whole genome shotgun (WGS) entry which is preliminary data.</text>
</comment>
<dbReference type="Pfam" id="PF19578">
    <property type="entry name" value="DUF6090"/>
    <property type="match status" value="1"/>
</dbReference>
<feature type="transmembrane region" description="Helical" evidence="1">
    <location>
        <begin position="21"/>
        <end position="42"/>
    </location>
</feature>
<keyword evidence="1" id="KW-0472">Membrane</keyword>
<dbReference type="PATRIC" id="fig|1305737.6.peg.670"/>
<accession>A0A0P8BHM3</accession>
<dbReference type="InterPro" id="IPR045749">
    <property type="entry name" value="DUF6090"/>
</dbReference>
<organism evidence="2 3">
    <name type="scientific">Algoriphagus marincola HL-49</name>
    <dbReference type="NCBI Taxonomy" id="1305737"/>
    <lineage>
        <taxon>Bacteria</taxon>
        <taxon>Pseudomonadati</taxon>
        <taxon>Bacteroidota</taxon>
        <taxon>Cytophagia</taxon>
        <taxon>Cytophagales</taxon>
        <taxon>Cyclobacteriaceae</taxon>
        <taxon>Algoriphagus</taxon>
    </lineage>
</organism>
<dbReference type="EMBL" id="LJXT01000163">
    <property type="protein sequence ID" value="KPQ08630.1"/>
    <property type="molecule type" value="Genomic_DNA"/>
</dbReference>
<gene>
    <name evidence="2" type="ORF">HLUCCX10_17225</name>
</gene>
<feature type="non-terminal residue" evidence="2">
    <location>
        <position position="97"/>
    </location>
</feature>
<sequence length="97" mass="11772">MIKFFRKIRQQLLTENKFSKYLLYAIGEIILVVIGILIALQINNWNEERKELKRSKDFLTEFKKDLKKDTLGMNRVIKLVKKRIEIEKWALQRIDYT</sequence>
<evidence type="ECO:0000256" key="1">
    <source>
        <dbReference type="SAM" id="Phobius"/>
    </source>
</evidence>
<dbReference type="eggNOG" id="ENOG5032YA3">
    <property type="taxonomic scope" value="Bacteria"/>
</dbReference>
<evidence type="ECO:0000313" key="3">
    <source>
        <dbReference type="Proteomes" id="UP000050421"/>
    </source>
</evidence>
<keyword evidence="1" id="KW-1133">Transmembrane helix</keyword>
<evidence type="ECO:0000313" key="2">
    <source>
        <dbReference type="EMBL" id="KPQ08630.1"/>
    </source>
</evidence>
<proteinExistence type="predicted"/>